<reference evidence="5 6" key="1">
    <citation type="submission" date="2020-04" db="EMBL/GenBank/DDBJ databases">
        <title>Zoogloea sp. G-4-1-14 isolated from soil.</title>
        <authorList>
            <person name="Dahal R.H."/>
        </authorList>
    </citation>
    <scope>NUCLEOTIDE SEQUENCE [LARGE SCALE GENOMIC DNA]</scope>
    <source>
        <strain evidence="5 6">G-4-1-14</strain>
    </source>
</reference>
<dbReference type="Pfam" id="PF17210">
    <property type="entry name" value="SdrD_B"/>
    <property type="match status" value="4"/>
</dbReference>
<dbReference type="Proteomes" id="UP000580043">
    <property type="component" value="Unassembled WGS sequence"/>
</dbReference>
<dbReference type="SUPFAM" id="SSF117074">
    <property type="entry name" value="Hypothetical protein PA1324"/>
    <property type="match status" value="4"/>
</dbReference>
<dbReference type="InterPro" id="IPR033764">
    <property type="entry name" value="Sdr_B"/>
</dbReference>
<name>A0A848G149_9RHOO</name>
<accession>A0A848G149</accession>
<feature type="non-terminal residue" evidence="5">
    <location>
        <position position="1"/>
    </location>
</feature>
<dbReference type="PANTHER" id="PTHR23303:SF15">
    <property type="entry name" value="COLOSSIN-A"/>
    <property type="match status" value="1"/>
</dbReference>
<feature type="domain" description="SD-repeat containing protein B" evidence="4">
    <location>
        <begin position="1"/>
        <end position="78"/>
    </location>
</feature>
<evidence type="ECO:0000256" key="1">
    <source>
        <dbReference type="ARBA" id="ARBA00004613"/>
    </source>
</evidence>
<comment type="subcellular location">
    <subcellularLocation>
        <location evidence="1">Secreted</location>
    </subcellularLocation>
</comment>
<dbReference type="AlphaFoldDB" id="A0A848G149"/>
<protein>
    <recommendedName>
        <fullName evidence="4">SD-repeat containing protein B domain-containing protein</fullName>
    </recommendedName>
</protein>
<sequence>SGNVVGTTTTGADGSYLFNNLAPGDYSAQVVAPTGYFLSGKDLGGNDATDSDFDPLTGKTGVVNLSAGESDLSVDAGLYQKASIGDRVWSDSNGNGIQDTGEAGVAGATVKLLDASGNVIATTQTDANGNYIFKDLMPGTYSVQFTAPAGCSFTLKDVGSNDGTDSDVGAVLGTTNLIVNGSFESGTTGWRGLGDTVEVSTASSFGVSGATGSYTAELDANKTGTVTGFYQDVATVAGQSYQLSVDLAQRSGTAASTNTVEIWWEGVKVATVDPASTALTKYSFTVTAADASSRLEFREQAGDDDSVGGIIDNVRLVTRSGASVQNTIQTTLESGENDMSWDAGIYCPPAPPVTASIGDRVWEDLNYNGIQDDGEAGIAGVTVKLLNSAGSVVATTTTNSSGNYLFGDLAVGDYKVQVVAPSGYYYTKQDQGSSDTADSDVNSSGLTSLTTLTAGEADLSWDAGLYRKASVGDRVWMDATHNGYQDSSDVAARNVVVKLLDASGNVVATTTSDANGNYKFTNLDPGQYKLFFDMKTLDWYATSGVHYYYDPNGNYWTTKDYGSNGNDAIDNDVAVSATNATQGYTDVFTLVSGQYDNTRDAGICPIAIDLDGNGIHTIARENSSGSFDLLGNGTGIKSGWLSGGDGFLALDTNGNGRIDDIHELFGGNGVGQGFAKLASFDSNGDGLVDSQDARFAELKVWRDANGNQQTDEGELLSLSDAGLASLKVSYVALPAIDEQGNLHLERSSATLANGDSVDMTDVYFNVSAEDAAAAGVALPDMASLLGNDQSVDCILGQAIPPLAATATAPLAGEGGLATLTQLLNLYDDQQPLLMAA</sequence>
<dbReference type="GO" id="GO:0005576">
    <property type="term" value="C:extracellular region"/>
    <property type="evidence" value="ECO:0007669"/>
    <property type="project" value="UniProtKB-SubCell"/>
</dbReference>
<dbReference type="InterPro" id="IPR013783">
    <property type="entry name" value="Ig-like_fold"/>
</dbReference>
<dbReference type="RefSeq" id="WP_206198580.1">
    <property type="nucleotide sequence ID" value="NZ_JABBGA010000002.1"/>
</dbReference>
<feature type="domain" description="SD-repeat containing protein B" evidence="4">
    <location>
        <begin position="82"/>
        <end position="182"/>
    </location>
</feature>
<evidence type="ECO:0000256" key="2">
    <source>
        <dbReference type="ARBA" id="ARBA00022525"/>
    </source>
</evidence>
<feature type="domain" description="SD-repeat containing protein B" evidence="4">
    <location>
        <begin position="469"/>
        <end position="603"/>
    </location>
</feature>
<keyword evidence="2" id="KW-0964">Secreted</keyword>
<keyword evidence="6" id="KW-1185">Reference proteome</keyword>
<keyword evidence="3" id="KW-0732">Signal</keyword>
<evidence type="ECO:0000313" key="5">
    <source>
        <dbReference type="EMBL" id="NML25014.1"/>
    </source>
</evidence>
<dbReference type="PANTHER" id="PTHR23303">
    <property type="entry name" value="CARBOXYPEPTIDASE REGULATORY REGION-CONTAINING"/>
    <property type="match status" value="1"/>
</dbReference>
<evidence type="ECO:0000313" key="6">
    <source>
        <dbReference type="Proteomes" id="UP000580043"/>
    </source>
</evidence>
<dbReference type="EMBL" id="JABBGA010000002">
    <property type="protein sequence ID" value="NML25014.1"/>
    <property type="molecule type" value="Genomic_DNA"/>
</dbReference>
<dbReference type="InterPro" id="IPR051417">
    <property type="entry name" value="SDr/BOS_complex"/>
</dbReference>
<gene>
    <name evidence="5" type="ORF">HHL15_04635</name>
</gene>
<dbReference type="InterPro" id="IPR008979">
    <property type="entry name" value="Galactose-bd-like_sf"/>
</dbReference>
<feature type="domain" description="SD-repeat containing protein B" evidence="4">
    <location>
        <begin position="355"/>
        <end position="465"/>
    </location>
</feature>
<proteinExistence type="predicted"/>
<evidence type="ECO:0000256" key="3">
    <source>
        <dbReference type="ARBA" id="ARBA00022729"/>
    </source>
</evidence>
<organism evidence="5 6">
    <name type="scientific">Zoogloea dura</name>
    <dbReference type="NCBI Taxonomy" id="2728840"/>
    <lineage>
        <taxon>Bacteria</taxon>
        <taxon>Pseudomonadati</taxon>
        <taxon>Pseudomonadota</taxon>
        <taxon>Betaproteobacteria</taxon>
        <taxon>Rhodocyclales</taxon>
        <taxon>Zoogloeaceae</taxon>
        <taxon>Zoogloea</taxon>
    </lineage>
</organism>
<evidence type="ECO:0000259" key="4">
    <source>
        <dbReference type="Pfam" id="PF17210"/>
    </source>
</evidence>
<dbReference type="Gene3D" id="2.60.120.260">
    <property type="entry name" value="Galactose-binding domain-like"/>
    <property type="match status" value="1"/>
</dbReference>
<dbReference type="SUPFAM" id="SSF49785">
    <property type="entry name" value="Galactose-binding domain-like"/>
    <property type="match status" value="1"/>
</dbReference>
<dbReference type="Gene3D" id="2.60.40.10">
    <property type="entry name" value="Immunoglobulins"/>
    <property type="match status" value="4"/>
</dbReference>
<comment type="caution">
    <text evidence="5">The sequence shown here is derived from an EMBL/GenBank/DDBJ whole genome shotgun (WGS) entry which is preliminary data.</text>
</comment>